<dbReference type="GO" id="GO:0003677">
    <property type="term" value="F:DNA binding"/>
    <property type="evidence" value="ECO:0007669"/>
    <property type="project" value="InterPro"/>
</dbReference>
<dbReference type="InterPro" id="IPR010982">
    <property type="entry name" value="Lambda_DNA-bd_dom_sf"/>
</dbReference>
<dbReference type="InterPro" id="IPR019734">
    <property type="entry name" value="TPR_rpt"/>
</dbReference>
<dbReference type="RefSeq" id="WP_126596392.1">
    <property type="nucleotide sequence ID" value="NZ_BIFQ01000001.1"/>
</dbReference>
<feature type="domain" description="HTH cro/C1-type" evidence="7">
    <location>
        <begin position="18"/>
        <end position="71"/>
    </location>
</feature>
<dbReference type="Gene3D" id="1.10.260.40">
    <property type="entry name" value="lambda repressor-like DNA-binding domains"/>
    <property type="match status" value="1"/>
</dbReference>
<sequence length="449" mass="51243">MSPEQPSAKIGKTVGEKLRAARITQHYTQSQLAAPDFSVSYISAIERGQIHPSLRALEILASRLGMSSTQLLPNKSQQEERASAAAALSEREEDEVELDLLDAQILIIQGEAQSAITLLEHTSNKRLKRHHQLQHRYLMGWAYYKDNQYQESEYILSEATQIAKELNAQYLHLRILHQLALTYAAMRNYAQALLAHQRCLNQLEESGTQDPFFSAQIYIQMGQHYTRLENFEQALDAFHKALSITEELTTTQSIQATYANLSQYYAAAKDNELAMLYAYKSIQLHNFDITKHLRSELYHYLGHAVMQTDSQQARAYLDSALQSPTVTRDQLTQASLLARNAEWYFAQQNLKEAEQNARQAYELAQSFGDTIITADTLIVLGRIEYALKNYDQGGGHFVEGLDMLERLGSHEELADESVRYAQLLEELGHEREAFTHIRRAFQSRQKLGR</sequence>
<evidence type="ECO:0000256" key="6">
    <source>
        <dbReference type="PROSITE-ProRule" id="PRU00339"/>
    </source>
</evidence>
<dbReference type="InterPro" id="IPR011990">
    <property type="entry name" value="TPR-like_helical_dom_sf"/>
</dbReference>
<comment type="similarity">
    <text evidence="5">Belongs to the Rap family.</text>
</comment>
<dbReference type="SUPFAM" id="SSF47413">
    <property type="entry name" value="lambda repressor-like DNA-binding domains"/>
    <property type="match status" value="1"/>
</dbReference>
<comment type="subcellular location">
    <subcellularLocation>
        <location evidence="1">Cytoplasm</location>
    </subcellularLocation>
</comment>
<dbReference type="SUPFAM" id="SSF48452">
    <property type="entry name" value="TPR-like"/>
    <property type="match status" value="2"/>
</dbReference>
<evidence type="ECO:0000256" key="5">
    <source>
        <dbReference type="ARBA" id="ARBA00038253"/>
    </source>
</evidence>
<keyword evidence="9" id="KW-1185">Reference proteome</keyword>
<dbReference type="Pfam" id="PF13424">
    <property type="entry name" value="TPR_12"/>
    <property type="match status" value="1"/>
</dbReference>
<feature type="repeat" description="TPR" evidence="6">
    <location>
        <begin position="215"/>
        <end position="248"/>
    </location>
</feature>
<keyword evidence="4 6" id="KW-0802">TPR repeat</keyword>
<proteinExistence type="inferred from homology"/>
<dbReference type="EMBL" id="BIFQ01000001">
    <property type="protein sequence ID" value="GCE05342.1"/>
    <property type="molecule type" value="Genomic_DNA"/>
</dbReference>
<evidence type="ECO:0000313" key="9">
    <source>
        <dbReference type="Proteomes" id="UP000287224"/>
    </source>
</evidence>
<dbReference type="GO" id="GO:0005737">
    <property type="term" value="C:cytoplasm"/>
    <property type="evidence" value="ECO:0007669"/>
    <property type="project" value="UniProtKB-SubCell"/>
</dbReference>
<evidence type="ECO:0000256" key="4">
    <source>
        <dbReference type="ARBA" id="ARBA00022803"/>
    </source>
</evidence>
<dbReference type="OrthoDB" id="290878at2"/>
<accession>A0A401ZEQ1</accession>
<protein>
    <recommendedName>
        <fullName evidence="7">HTH cro/C1-type domain-containing protein</fullName>
    </recommendedName>
</protein>
<keyword evidence="2" id="KW-0963">Cytoplasm</keyword>
<organism evidence="8 9">
    <name type="scientific">Dictyobacter aurantiacus</name>
    <dbReference type="NCBI Taxonomy" id="1936993"/>
    <lineage>
        <taxon>Bacteria</taxon>
        <taxon>Bacillati</taxon>
        <taxon>Chloroflexota</taxon>
        <taxon>Ktedonobacteria</taxon>
        <taxon>Ktedonobacterales</taxon>
        <taxon>Dictyobacteraceae</taxon>
        <taxon>Dictyobacter</taxon>
    </lineage>
</organism>
<comment type="caution">
    <text evidence="8">The sequence shown here is derived from an EMBL/GenBank/DDBJ whole genome shotgun (WGS) entry which is preliminary data.</text>
</comment>
<evidence type="ECO:0000256" key="1">
    <source>
        <dbReference type="ARBA" id="ARBA00004496"/>
    </source>
</evidence>
<evidence type="ECO:0000259" key="7">
    <source>
        <dbReference type="PROSITE" id="PS50943"/>
    </source>
</evidence>
<dbReference type="PROSITE" id="PS50293">
    <property type="entry name" value="TPR_REGION"/>
    <property type="match status" value="1"/>
</dbReference>
<dbReference type="Gene3D" id="1.25.40.10">
    <property type="entry name" value="Tetratricopeptide repeat domain"/>
    <property type="match status" value="2"/>
</dbReference>
<evidence type="ECO:0000256" key="2">
    <source>
        <dbReference type="ARBA" id="ARBA00022490"/>
    </source>
</evidence>
<dbReference type="Proteomes" id="UP000287224">
    <property type="component" value="Unassembled WGS sequence"/>
</dbReference>
<evidence type="ECO:0000256" key="3">
    <source>
        <dbReference type="ARBA" id="ARBA00022737"/>
    </source>
</evidence>
<dbReference type="PANTHER" id="PTHR46630:SF1">
    <property type="entry name" value="TETRATRICOPEPTIDE REPEAT PROTEIN 29"/>
    <property type="match status" value="1"/>
</dbReference>
<dbReference type="Pfam" id="PF01381">
    <property type="entry name" value="HTH_3"/>
    <property type="match status" value="1"/>
</dbReference>
<keyword evidence="3" id="KW-0677">Repeat</keyword>
<dbReference type="CDD" id="cd00093">
    <property type="entry name" value="HTH_XRE"/>
    <property type="match status" value="1"/>
</dbReference>
<dbReference type="SMART" id="SM00028">
    <property type="entry name" value="TPR"/>
    <property type="match status" value="5"/>
</dbReference>
<reference evidence="9" key="1">
    <citation type="submission" date="2018-12" db="EMBL/GenBank/DDBJ databases">
        <title>Tengunoibacter tsumagoiensis gen. nov., sp. nov., Dictyobacter kobayashii sp. nov., D. alpinus sp. nov., and D. joshuensis sp. nov. and description of Dictyobacteraceae fam. nov. within the order Ktedonobacterales isolated from Tengu-no-mugimeshi.</title>
        <authorList>
            <person name="Wang C.M."/>
            <person name="Zheng Y."/>
            <person name="Sakai Y."/>
            <person name="Toyoda A."/>
            <person name="Minakuchi Y."/>
            <person name="Abe K."/>
            <person name="Yokota A."/>
            <person name="Yabe S."/>
        </authorList>
    </citation>
    <scope>NUCLEOTIDE SEQUENCE [LARGE SCALE GENOMIC DNA]</scope>
    <source>
        <strain evidence="9">S-27</strain>
    </source>
</reference>
<dbReference type="AlphaFoldDB" id="A0A401ZEQ1"/>
<dbReference type="PROSITE" id="PS50943">
    <property type="entry name" value="HTH_CROC1"/>
    <property type="match status" value="1"/>
</dbReference>
<name>A0A401ZEQ1_9CHLR</name>
<evidence type="ECO:0000313" key="8">
    <source>
        <dbReference type="EMBL" id="GCE05342.1"/>
    </source>
</evidence>
<dbReference type="InterPro" id="IPR051476">
    <property type="entry name" value="Bac_ResReg_Asp_Phosphatase"/>
</dbReference>
<dbReference type="InterPro" id="IPR001387">
    <property type="entry name" value="Cro/C1-type_HTH"/>
</dbReference>
<dbReference type="PROSITE" id="PS50005">
    <property type="entry name" value="TPR"/>
    <property type="match status" value="1"/>
</dbReference>
<gene>
    <name evidence="8" type="ORF">KDAU_26710</name>
</gene>
<dbReference type="PANTHER" id="PTHR46630">
    <property type="entry name" value="TETRATRICOPEPTIDE REPEAT PROTEIN 29"/>
    <property type="match status" value="1"/>
</dbReference>
<dbReference type="SMART" id="SM00530">
    <property type="entry name" value="HTH_XRE"/>
    <property type="match status" value="1"/>
</dbReference>